<dbReference type="Gene3D" id="3.40.190.10">
    <property type="entry name" value="Periplasmic binding protein-like II"/>
    <property type="match status" value="2"/>
</dbReference>
<keyword evidence="4" id="KW-1185">Reference proteome</keyword>
<organism evidence="3 4">
    <name type="scientific">Symbiodinium pilosum</name>
    <name type="common">Dinoflagellate</name>
    <dbReference type="NCBI Taxonomy" id="2952"/>
    <lineage>
        <taxon>Eukaryota</taxon>
        <taxon>Sar</taxon>
        <taxon>Alveolata</taxon>
        <taxon>Dinophyceae</taxon>
        <taxon>Suessiales</taxon>
        <taxon>Symbiodiniaceae</taxon>
        <taxon>Symbiodinium</taxon>
    </lineage>
</organism>
<evidence type="ECO:0000256" key="1">
    <source>
        <dbReference type="ARBA" id="ARBA00022729"/>
    </source>
</evidence>
<dbReference type="PANTHER" id="PTHR35936:SF19">
    <property type="entry name" value="AMINO-ACID-BINDING PROTEIN YXEM-RELATED"/>
    <property type="match status" value="1"/>
</dbReference>
<name>A0A812M5B4_SYMPI</name>
<proteinExistence type="predicted"/>
<dbReference type="InterPro" id="IPR001638">
    <property type="entry name" value="Solute-binding_3/MltF_N"/>
</dbReference>
<sequence>VCTAGDYPPLTHFSKEGGFRGLAPQVIQNFASSRNLSIDFVLTPWAELQNYLETKCVLAAGGITWTEERAKQFIASVPIEADRKIPVFASRNAPLFQDFKDFNQPDVIIVENHGGTNEKYARTLFEKGLMTKPSLEIIPTNQGAYACLRECGARPLVMFTDSIEVDFVSGQPGSILSDLGARIAMPDLPAFESEKVYLARNSSEGRALMQELNRFLLEIKADGRYQLWKRNAFSAKYPSPAAGCPLKPRCQGGSDV</sequence>
<protein>
    <submittedName>
        <fullName evidence="3">PheC protein</fullName>
    </submittedName>
</protein>
<dbReference type="AlphaFoldDB" id="A0A812M5B4"/>
<dbReference type="Proteomes" id="UP000649617">
    <property type="component" value="Unassembled WGS sequence"/>
</dbReference>
<dbReference type="PANTHER" id="PTHR35936">
    <property type="entry name" value="MEMBRANE-BOUND LYTIC MUREIN TRANSGLYCOSYLASE F"/>
    <property type="match status" value="1"/>
</dbReference>
<evidence type="ECO:0000313" key="4">
    <source>
        <dbReference type="Proteomes" id="UP000649617"/>
    </source>
</evidence>
<accession>A0A812M5B4</accession>
<feature type="non-terminal residue" evidence="3">
    <location>
        <position position="256"/>
    </location>
</feature>
<dbReference type="OrthoDB" id="406464at2759"/>
<dbReference type="EMBL" id="CAJNIZ010007335">
    <property type="protein sequence ID" value="CAE7257233.1"/>
    <property type="molecule type" value="Genomic_DNA"/>
</dbReference>
<evidence type="ECO:0000259" key="2">
    <source>
        <dbReference type="SMART" id="SM00062"/>
    </source>
</evidence>
<reference evidence="3" key="1">
    <citation type="submission" date="2021-02" db="EMBL/GenBank/DDBJ databases">
        <authorList>
            <person name="Dougan E. K."/>
            <person name="Rhodes N."/>
            <person name="Thang M."/>
            <person name="Chan C."/>
        </authorList>
    </citation>
    <scope>NUCLEOTIDE SEQUENCE</scope>
</reference>
<keyword evidence="1" id="KW-0732">Signal</keyword>
<dbReference type="Pfam" id="PF00497">
    <property type="entry name" value="SBP_bac_3"/>
    <property type="match status" value="1"/>
</dbReference>
<evidence type="ECO:0000313" key="3">
    <source>
        <dbReference type="EMBL" id="CAE7257233.1"/>
    </source>
</evidence>
<dbReference type="SUPFAM" id="SSF53850">
    <property type="entry name" value="Periplasmic binding protein-like II"/>
    <property type="match status" value="1"/>
</dbReference>
<dbReference type="SMART" id="SM00062">
    <property type="entry name" value="PBPb"/>
    <property type="match status" value="1"/>
</dbReference>
<gene>
    <name evidence="3" type="primary">pheC</name>
    <name evidence="3" type="ORF">SPIL2461_LOCUS5262</name>
</gene>
<feature type="domain" description="Solute-binding protein family 3/N-terminal" evidence="2">
    <location>
        <begin position="1"/>
        <end position="235"/>
    </location>
</feature>
<comment type="caution">
    <text evidence="3">The sequence shown here is derived from an EMBL/GenBank/DDBJ whole genome shotgun (WGS) entry which is preliminary data.</text>
</comment>